<dbReference type="AlphaFoldDB" id="A0A7G9SGN6"/>
<feature type="region of interest" description="Disordered" evidence="1">
    <location>
        <begin position="1"/>
        <end position="30"/>
    </location>
</feature>
<evidence type="ECO:0000313" key="4">
    <source>
        <dbReference type="Proteomes" id="UP000515971"/>
    </source>
</evidence>
<feature type="transmembrane region" description="Helical" evidence="2">
    <location>
        <begin position="198"/>
        <end position="226"/>
    </location>
</feature>
<name>A0A7G9SGN6_9SPHN</name>
<sequence>MQRDEGDRGDLAQTGGVMESDDGGDAPASAQDELIDCPVLGDAATPAECRHFTAIYRNARQGVGGVDFPREMTRGETRTVSFVVSRAGPGGGPTPTDLLGSAPTEEFKLKVARRMAALLQGDGFKITPDGLQTRNLGIGDGARWDWQVTALKAPRHALTLSAFIVAKGPDGAQSETLLQSKSKTIPVAVTWMQWFEDFVAGVVALSGLTKTLIAALAAVVAALIAFRKQLAELFGRRPLVASGAPK</sequence>
<dbReference type="KEGG" id="slut:H9L13_10255"/>
<dbReference type="EMBL" id="CP060718">
    <property type="protein sequence ID" value="QNN67011.1"/>
    <property type="molecule type" value="Genomic_DNA"/>
</dbReference>
<evidence type="ECO:0000256" key="1">
    <source>
        <dbReference type="SAM" id="MobiDB-lite"/>
    </source>
</evidence>
<keyword evidence="2" id="KW-0472">Membrane</keyword>
<keyword evidence="2" id="KW-1133">Transmembrane helix</keyword>
<evidence type="ECO:0000313" key="3">
    <source>
        <dbReference type="EMBL" id="QNN67011.1"/>
    </source>
</evidence>
<dbReference type="Proteomes" id="UP000515971">
    <property type="component" value="Chromosome"/>
</dbReference>
<keyword evidence="2" id="KW-0812">Transmembrane</keyword>
<feature type="compositionally biased region" description="Basic and acidic residues" evidence="1">
    <location>
        <begin position="1"/>
        <end position="10"/>
    </location>
</feature>
<evidence type="ECO:0000256" key="2">
    <source>
        <dbReference type="SAM" id="Phobius"/>
    </source>
</evidence>
<accession>A0A7G9SGN6</accession>
<reference evidence="3 4" key="1">
    <citation type="submission" date="2020-08" db="EMBL/GenBank/DDBJ databases">
        <title>Genome sequence of Sphingomonas lutea KCTC 23642T.</title>
        <authorList>
            <person name="Hyun D.-W."/>
            <person name="Bae J.-W."/>
        </authorList>
    </citation>
    <scope>NUCLEOTIDE SEQUENCE [LARGE SCALE GENOMIC DNA]</scope>
    <source>
        <strain evidence="3 4">KCTC 23642</strain>
    </source>
</reference>
<organism evidence="3 4">
    <name type="scientific">Sphingomonas lutea</name>
    <dbReference type="NCBI Taxonomy" id="1045317"/>
    <lineage>
        <taxon>Bacteria</taxon>
        <taxon>Pseudomonadati</taxon>
        <taxon>Pseudomonadota</taxon>
        <taxon>Alphaproteobacteria</taxon>
        <taxon>Sphingomonadales</taxon>
        <taxon>Sphingomonadaceae</taxon>
        <taxon>Sphingomonas</taxon>
    </lineage>
</organism>
<protein>
    <submittedName>
        <fullName evidence="3">Uncharacterized protein</fullName>
    </submittedName>
</protein>
<gene>
    <name evidence="3" type="ORF">H9L13_10255</name>
</gene>
<keyword evidence="4" id="KW-1185">Reference proteome</keyword>
<proteinExistence type="predicted"/>
<dbReference type="RefSeq" id="WP_187537603.1">
    <property type="nucleotide sequence ID" value="NZ_BAABJT010000001.1"/>
</dbReference>